<organism evidence="7 8">
    <name type="scientific">Leucocoprinus leucothites</name>
    <dbReference type="NCBI Taxonomy" id="201217"/>
    <lineage>
        <taxon>Eukaryota</taxon>
        <taxon>Fungi</taxon>
        <taxon>Dikarya</taxon>
        <taxon>Basidiomycota</taxon>
        <taxon>Agaricomycotina</taxon>
        <taxon>Agaricomycetes</taxon>
        <taxon>Agaricomycetidae</taxon>
        <taxon>Agaricales</taxon>
        <taxon>Agaricineae</taxon>
        <taxon>Agaricaceae</taxon>
        <taxon>Leucocoprinus</taxon>
    </lineage>
</organism>
<evidence type="ECO:0000256" key="4">
    <source>
        <dbReference type="ARBA" id="ARBA00023136"/>
    </source>
</evidence>
<feature type="compositionally biased region" description="Basic and acidic residues" evidence="5">
    <location>
        <begin position="1"/>
        <end position="10"/>
    </location>
</feature>
<dbReference type="GO" id="GO:0016020">
    <property type="term" value="C:membrane"/>
    <property type="evidence" value="ECO:0007669"/>
    <property type="project" value="UniProtKB-SubCell"/>
</dbReference>
<feature type="transmembrane region" description="Helical" evidence="6">
    <location>
        <begin position="344"/>
        <end position="364"/>
    </location>
</feature>
<keyword evidence="8" id="KW-1185">Reference proteome</keyword>
<sequence length="516" mass="55729">MSDKSIEAESKISQPELAYEDDTKVDTEKDGKTSERNLAVVPVSVPSQAAEPGPEVVYRLYKRRFAGLAALIFLNIVSAMSWPWFGPISNDMATDFDITLDQVNWLGNIVALVYLPTAFLIPQIVTKYGLRRCVRTSYSILLEPNTNIEKYELGAIALILSAWIRYAGTAKTLSGGRAYALLMIGQFFASIAQPIYQVLGPKYSEVWFNLQGRTTATMAIAISNPIGGAVGQLISPLIGSTRQSILVLGIISTAVTPLIFFIANAPPTPPTYAGSKPSPSLMSLLRAMAGKTVPPEAHMSSRERIDFGIMILIFGTLVAASNAFAILTAQIFQPVGYSADVSGFLGACLLLTGIVAAIATAPLFDRVFTHKLALTTKILVPCVAVAWLSLIWAAKPNNEAGLFVVMTLIGICSVTMLPVALELACEVTRNADGSSAILWFTGNLFGVMFILVQGALRADETATPPLNMHRALIFNGSFIIVASLSVFFIRGKQVRKRADEEKLREALENSNSVRLS</sequence>
<reference evidence="7 8" key="1">
    <citation type="journal article" date="2020" name="ISME J.">
        <title>Uncovering the hidden diversity of litter-decomposition mechanisms in mushroom-forming fungi.</title>
        <authorList>
            <person name="Floudas D."/>
            <person name="Bentzer J."/>
            <person name="Ahren D."/>
            <person name="Johansson T."/>
            <person name="Persson P."/>
            <person name="Tunlid A."/>
        </authorList>
    </citation>
    <scope>NUCLEOTIDE SEQUENCE [LARGE SCALE GENOMIC DNA]</scope>
    <source>
        <strain evidence="7 8">CBS 146.42</strain>
    </source>
</reference>
<evidence type="ECO:0008006" key="9">
    <source>
        <dbReference type="Google" id="ProtNLM"/>
    </source>
</evidence>
<evidence type="ECO:0000256" key="1">
    <source>
        <dbReference type="ARBA" id="ARBA00004141"/>
    </source>
</evidence>
<dbReference type="InterPro" id="IPR011701">
    <property type="entry name" value="MFS"/>
</dbReference>
<feature type="transmembrane region" description="Helical" evidence="6">
    <location>
        <begin position="65"/>
        <end position="85"/>
    </location>
</feature>
<dbReference type="OrthoDB" id="422206at2759"/>
<dbReference type="Proteomes" id="UP000559027">
    <property type="component" value="Unassembled WGS sequence"/>
</dbReference>
<gene>
    <name evidence="7" type="ORF">D9756_007704</name>
</gene>
<evidence type="ECO:0000256" key="2">
    <source>
        <dbReference type="ARBA" id="ARBA00022692"/>
    </source>
</evidence>
<feature type="transmembrane region" description="Helical" evidence="6">
    <location>
        <begin position="436"/>
        <end position="456"/>
    </location>
</feature>
<feature type="transmembrane region" description="Helical" evidence="6">
    <location>
        <begin position="179"/>
        <end position="199"/>
    </location>
</feature>
<dbReference type="GO" id="GO:0022857">
    <property type="term" value="F:transmembrane transporter activity"/>
    <property type="evidence" value="ECO:0007669"/>
    <property type="project" value="InterPro"/>
</dbReference>
<dbReference type="InterPro" id="IPR049680">
    <property type="entry name" value="FLVCR1-2_SLC49-like"/>
</dbReference>
<dbReference type="AlphaFoldDB" id="A0A8H5FX25"/>
<feature type="transmembrane region" description="Helical" evidence="6">
    <location>
        <begin position="244"/>
        <end position="263"/>
    </location>
</feature>
<evidence type="ECO:0000256" key="3">
    <source>
        <dbReference type="ARBA" id="ARBA00022989"/>
    </source>
</evidence>
<feature type="transmembrane region" description="Helical" evidence="6">
    <location>
        <begin position="219"/>
        <end position="238"/>
    </location>
</feature>
<keyword evidence="4 6" id="KW-0472">Membrane</keyword>
<feature type="transmembrane region" description="Helical" evidence="6">
    <location>
        <begin position="105"/>
        <end position="130"/>
    </location>
</feature>
<evidence type="ECO:0000256" key="5">
    <source>
        <dbReference type="SAM" id="MobiDB-lite"/>
    </source>
</evidence>
<evidence type="ECO:0000313" key="7">
    <source>
        <dbReference type="EMBL" id="KAF5351943.1"/>
    </source>
</evidence>
<evidence type="ECO:0000256" key="6">
    <source>
        <dbReference type="SAM" id="Phobius"/>
    </source>
</evidence>
<dbReference type="Pfam" id="PF07690">
    <property type="entry name" value="MFS_1"/>
    <property type="match status" value="1"/>
</dbReference>
<keyword evidence="3 6" id="KW-1133">Transmembrane helix</keyword>
<dbReference type="EMBL" id="JAACJO010000012">
    <property type="protein sequence ID" value="KAF5351943.1"/>
    <property type="molecule type" value="Genomic_DNA"/>
</dbReference>
<proteinExistence type="predicted"/>
<dbReference type="Gene3D" id="1.20.1250.20">
    <property type="entry name" value="MFS general substrate transporter like domains"/>
    <property type="match status" value="2"/>
</dbReference>
<feature type="transmembrane region" description="Helical" evidence="6">
    <location>
        <begin position="307"/>
        <end position="332"/>
    </location>
</feature>
<dbReference type="PANTHER" id="PTHR10924:SF6">
    <property type="entry name" value="SOLUTE CARRIER FAMILY 49 MEMBER A3"/>
    <property type="match status" value="1"/>
</dbReference>
<protein>
    <recommendedName>
        <fullName evidence="9">MFS general substrate transporter</fullName>
    </recommendedName>
</protein>
<feature type="transmembrane region" description="Helical" evidence="6">
    <location>
        <begin position="400"/>
        <end position="424"/>
    </location>
</feature>
<evidence type="ECO:0000313" key="8">
    <source>
        <dbReference type="Proteomes" id="UP000559027"/>
    </source>
</evidence>
<name>A0A8H5FX25_9AGAR</name>
<feature type="transmembrane region" description="Helical" evidence="6">
    <location>
        <begin position="468"/>
        <end position="489"/>
    </location>
</feature>
<accession>A0A8H5FX25</accession>
<dbReference type="InterPro" id="IPR036259">
    <property type="entry name" value="MFS_trans_sf"/>
</dbReference>
<comment type="subcellular location">
    <subcellularLocation>
        <location evidence="1">Membrane</location>
        <topology evidence="1">Multi-pass membrane protein</topology>
    </subcellularLocation>
</comment>
<dbReference type="PANTHER" id="PTHR10924">
    <property type="entry name" value="MAJOR FACILITATOR SUPERFAMILY PROTEIN-RELATED"/>
    <property type="match status" value="1"/>
</dbReference>
<feature type="compositionally biased region" description="Basic and acidic residues" evidence="5">
    <location>
        <begin position="21"/>
        <end position="34"/>
    </location>
</feature>
<dbReference type="SUPFAM" id="SSF103473">
    <property type="entry name" value="MFS general substrate transporter"/>
    <property type="match status" value="1"/>
</dbReference>
<feature type="region of interest" description="Disordered" evidence="5">
    <location>
        <begin position="1"/>
        <end position="34"/>
    </location>
</feature>
<feature type="transmembrane region" description="Helical" evidence="6">
    <location>
        <begin position="376"/>
        <end position="394"/>
    </location>
</feature>
<keyword evidence="2 6" id="KW-0812">Transmembrane</keyword>
<comment type="caution">
    <text evidence="7">The sequence shown here is derived from an EMBL/GenBank/DDBJ whole genome shotgun (WGS) entry which is preliminary data.</text>
</comment>